<comment type="pathway">
    <text evidence="2 10 12">Cofactor biosynthesis; thiamine diphosphate biosynthesis; thiamine phosphate from 4-amino-2-methyl-5-diphosphomethylpyrimidine and 4-methyl-5-(2-phosphoethyl)-thiazole: step 1/1.</text>
</comment>
<dbReference type="EMBL" id="PGFB01000004">
    <property type="protein sequence ID" value="PJJ61460.1"/>
    <property type="molecule type" value="Genomic_DNA"/>
</dbReference>
<dbReference type="Proteomes" id="UP000230161">
    <property type="component" value="Unassembled WGS sequence"/>
</dbReference>
<feature type="binding site" evidence="10">
    <location>
        <position position="98"/>
    </location>
    <ligand>
        <name>Mg(2+)</name>
        <dbReference type="ChEBI" id="CHEBI:18420"/>
    </ligand>
</feature>
<comment type="cofactor">
    <cofactor evidence="10">
        <name>Mg(2+)</name>
        <dbReference type="ChEBI" id="CHEBI:18420"/>
    </cofactor>
    <text evidence="10">Binds 1 Mg(2+) ion per subunit.</text>
</comment>
<organism evidence="14 15">
    <name type="scientific">Compostimonas suwonensis</name>
    <dbReference type="NCBI Taxonomy" id="1048394"/>
    <lineage>
        <taxon>Bacteria</taxon>
        <taxon>Bacillati</taxon>
        <taxon>Actinomycetota</taxon>
        <taxon>Actinomycetes</taxon>
        <taxon>Micrococcales</taxon>
        <taxon>Microbacteriaceae</taxon>
        <taxon>Compostimonas</taxon>
    </lineage>
</organism>
<comment type="caution">
    <text evidence="14">The sequence shown here is derived from an EMBL/GenBank/DDBJ whole genome shotgun (WGS) entry which is preliminary data.</text>
</comment>
<dbReference type="NCBIfam" id="TIGR00693">
    <property type="entry name" value="thiE"/>
    <property type="match status" value="1"/>
</dbReference>
<evidence type="ECO:0000256" key="7">
    <source>
        <dbReference type="ARBA" id="ARBA00047334"/>
    </source>
</evidence>
<dbReference type="EC" id="2.5.1.3" evidence="10"/>
<dbReference type="GO" id="GO:0004789">
    <property type="term" value="F:thiamine-phosphate diphosphorylase activity"/>
    <property type="evidence" value="ECO:0007669"/>
    <property type="project" value="UniProtKB-UniRule"/>
</dbReference>
<evidence type="ECO:0000256" key="12">
    <source>
        <dbReference type="RuleBase" id="RU004253"/>
    </source>
</evidence>
<dbReference type="RefSeq" id="WP_157802941.1">
    <property type="nucleotide sequence ID" value="NZ_PGFB01000004.1"/>
</dbReference>
<comment type="catalytic activity">
    <reaction evidence="8 10 11">
        <text>2-(2-carboxy-4-methylthiazol-5-yl)ethyl phosphate + 4-amino-2-methyl-5-(diphosphooxymethyl)pyrimidine + 2 H(+) = thiamine phosphate + CO2 + diphosphate</text>
        <dbReference type="Rhea" id="RHEA:47848"/>
        <dbReference type="ChEBI" id="CHEBI:15378"/>
        <dbReference type="ChEBI" id="CHEBI:16526"/>
        <dbReference type="ChEBI" id="CHEBI:33019"/>
        <dbReference type="ChEBI" id="CHEBI:37575"/>
        <dbReference type="ChEBI" id="CHEBI:57841"/>
        <dbReference type="ChEBI" id="CHEBI:62890"/>
        <dbReference type="EC" id="2.5.1.3"/>
    </reaction>
</comment>
<dbReference type="SUPFAM" id="SSF51391">
    <property type="entry name" value="Thiamin phosphate synthase"/>
    <property type="match status" value="1"/>
</dbReference>
<evidence type="ECO:0000256" key="2">
    <source>
        <dbReference type="ARBA" id="ARBA00005165"/>
    </source>
</evidence>
<dbReference type="GO" id="GO:0005737">
    <property type="term" value="C:cytoplasm"/>
    <property type="evidence" value="ECO:0007669"/>
    <property type="project" value="TreeGrafter"/>
</dbReference>
<keyword evidence="5 10" id="KW-0460">Magnesium</keyword>
<dbReference type="GO" id="GO:0009228">
    <property type="term" value="P:thiamine biosynthetic process"/>
    <property type="evidence" value="ECO:0007669"/>
    <property type="project" value="UniProtKB-KW"/>
</dbReference>
<evidence type="ECO:0000256" key="5">
    <source>
        <dbReference type="ARBA" id="ARBA00022842"/>
    </source>
</evidence>
<evidence type="ECO:0000256" key="3">
    <source>
        <dbReference type="ARBA" id="ARBA00022679"/>
    </source>
</evidence>
<comment type="function">
    <text evidence="1 10">Condenses 4-methyl-5-(beta-hydroxyethyl)thiazole monophosphate (THZ-P) and 2-methyl-4-amino-5-hydroxymethyl pyrimidine pyrophosphate (HMP-PP) to form thiamine monophosphate (TMP).</text>
</comment>
<keyword evidence="3 10" id="KW-0808">Transferase</keyword>
<dbReference type="UniPathway" id="UPA00060">
    <property type="reaction ID" value="UER00141"/>
</dbReference>
<feature type="binding site" evidence="10">
    <location>
        <position position="74"/>
    </location>
    <ligand>
        <name>Mg(2+)</name>
        <dbReference type="ChEBI" id="CHEBI:18420"/>
    </ligand>
</feature>
<comment type="catalytic activity">
    <reaction evidence="9 10 11">
        <text>2-[(2R,5Z)-2-carboxy-4-methylthiazol-5(2H)-ylidene]ethyl phosphate + 4-amino-2-methyl-5-(diphosphooxymethyl)pyrimidine + 2 H(+) = thiamine phosphate + CO2 + diphosphate</text>
        <dbReference type="Rhea" id="RHEA:47844"/>
        <dbReference type="ChEBI" id="CHEBI:15378"/>
        <dbReference type="ChEBI" id="CHEBI:16526"/>
        <dbReference type="ChEBI" id="CHEBI:33019"/>
        <dbReference type="ChEBI" id="CHEBI:37575"/>
        <dbReference type="ChEBI" id="CHEBI:57841"/>
        <dbReference type="ChEBI" id="CHEBI:62899"/>
        <dbReference type="EC" id="2.5.1.3"/>
    </reaction>
</comment>
<dbReference type="InterPro" id="IPR022998">
    <property type="entry name" value="ThiamineP_synth_TenI"/>
</dbReference>
<dbReference type="InterPro" id="IPR013785">
    <property type="entry name" value="Aldolase_TIM"/>
</dbReference>
<dbReference type="GO" id="GO:0000287">
    <property type="term" value="F:magnesium ion binding"/>
    <property type="evidence" value="ECO:0007669"/>
    <property type="project" value="UniProtKB-UniRule"/>
</dbReference>
<feature type="binding site" evidence="10">
    <location>
        <begin position="146"/>
        <end position="148"/>
    </location>
    <ligand>
        <name>2-[(2R,5Z)-2-carboxy-4-methylthiazol-5(2H)-ylidene]ethyl phosphate</name>
        <dbReference type="ChEBI" id="CHEBI:62899"/>
    </ligand>
</feature>
<feature type="binding site" evidence="10">
    <location>
        <position position="73"/>
    </location>
    <ligand>
        <name>4-amino-2-methyl-5-(diphosphooxymethyl)pyrimidine</name>
        <dbReference type="ChEBI" id="CHEBI:57841"/>
    </ligand>
</feature>
<keyword evidence="15" id="KW-1185">Reference proteome</keyword>
<name>A0A2M9BU54_9MICO</name>
<evidence type="ECO:0000256" key="9">
    <source>
        <dbReference type="ARBA" id="ARBA00047883"/>
    </source>
</evidence>
<evidence type="ECO:0000313" key="14">
    <source>
        <dbReference type="EMBL" id="PJJ61460.1"/>
    </source>
</evidence>
<dbReference type="CDD" id="cd00564">
    <property type="entry name" value="TMP_TenI"/>
    <property type="match status" value="1"/>
</dbReference>
<comment type="catalytic activity">
    <reaction evidence="7 10 11">
        <text>4-methyl-5-(2-phosphooxyethyl)-thiazole + 4-amino-2-methyl-5-(diphosphooxymethyl)pyrimidine + H(+) = thiamine phosphate + diphosphate</text>
        <dbReference type="Rhea" id="RHEA:22328"/>
        <dbReference type="ChEBI" id="CHEBI:15378"/>
        <dbReference type="ChEBI" id="CHEBI:33019"/>
        <dbReference type="ChEBI" id="CHEBI:37575"/>
        <dbReference type="ChEBI" id="CHEBI:57841"/>
        <dbReference type="ChEBI" id="CHEBI:58296"/>
        <dbReference type="EC" id="2.5.1.3"/>
    </reaction>
</comment>
<feature type="binding site" evidence="10">
    <location>
        <begin position="42"/>
        <end position="46"/>
    </location>
    <ligand>
        <name>4-amino-2-methyl-5-(diphosphooxymethyl)pyrimidine</name>
        <dbReference type="ChEBI" id="CHEBI:57841"/>
    </ligand>
</feature>
<evidence type="ECO:0000259" key="13">
    <source>
        <dbReference type="Pfam" id="PF02581"/>
    </source>
</evidence>
<reference evidence="14 15" key="1">
    <citation type="submission" date="2017-11" db="EMBL/GenBank/DDBJ databases">
        <title>Genomic Encyclopedia of Archaeal and Bacterial Type Strains, Phase II (KMG-II): From Individual Species to Whole Genera.</title>
        <authorList>
            <person name="Goeker M."/>
        </authorList>
    </citation>
    <scope>NUCLEOTIDE SEQUENCE [LARGE SCALE GENOMIC DNA]</scope>
    <source>
        <strain evidence="14 15">DSM 25625</strain>
    </source>
</reference>
<proteinExistence type="inferred from homology"/>
<dbReference type="InterPro" id="IPR036206">
    <property type="entry name" value="ThiamineP_synth_sf"/>
</dbReference>
<dbReference type="PANTHER" id="PTHR20857">
    <property type="entry name" value="THIAMINE-PHOSPHATE PYROPHOSPHORYLASE"/>
    <property type="match status" value="1"/>
</dbReference>
<keyword evidence="6 10" id="KW-0784">Thiamine biosynthesis</keyword>
<evidence type="ECO:0000313" key="15">
    <source>
        <dbReference type="Proteomes" id="UP000230161"/>
    </source>
</evidence>
<evidence type="ECO:0000256" key="1">
    <source>
        <dbReference type="ARBA" id="ARBA00003814"/>
    </source>
</evidence>
<feature type="binding site" evidence="10">
    <location>
        <begin position="197"/>
        <end position="198"/>
    </location>
    <ligand>
        <name>2-[(2R,5Z)-2-carboxy-4-methylthiazol-5(2H)-ylidene]ethyl phosphate</name>
        <dbReference type="ChEBI" id="CHEBI:62899"/>
    </ligand>
</feature>
<evidence type="ECO:0000256" key="11">
    <source>
        <dbReference type="RuleBase" id="RU003826"/>
    </source>
</evidence>
<dbReference type="Gene3D" id="3.20.20.70">
    <property type="entry name" value="Aldolase class I"/>
    <property type="match status" value="1"/>
</dbReference>
<feature type="binding site" evidence="10">
    <location>
        <position position="149"/>
    </location>
    <ligand>
        <name>4-amino-2-methyl-5-(diphosphooxymethyl)pyrimidine</name>
        <dbReference type="ChEBI" id="CHEBI:57841"/>
    </ligand>
</feature>
<feature type="binding site" evidence="10">
    <location>
        <position position="177"/>
    </location>
    <ligand>
        <name>2-[(2R,5Z)-2-carboxy-4-methylthiazol-5(2H)-ylidene]ethyl phosphate</name>
        <dbReference type="ChEBI" id="CHEBI:62899"/>
    </ligand>
</feature>
<dbReference type="PANTHER" id="PTHR20857:SF15">
    <property type="entry name" value="THIAMINE-PHOSPHATE SYNTHASE"/>
    <property type="match status" value="1"/>
</dbReference>
<accession>A0A2M9BU54</accession>
<dbReference type="GO" id="GO:0009229">
    <property type="term" value="P:thiamine diphosphate biosynthetic process"/>
    <property type="evidence" value="ECO:0007669"/>
    <property type="project" value="UniProtKB-UniRule"/>
</dbReference>
<protein>
    <recommendedName>
        <fullName evidence="10">Thiamine-phosphate synthase</fullName>
        <shortName evidence="10">TP synthase</shortName>
        <shortName evidence="10">TPS</shortName>
        <ecNumber evidence="10">2.5.1.3</ecNumber>
    </recommendedName>
    <alternativeName>
        <fullName evidence="10">Thiamine-phosphate pyrophosphorylase</fullName>
        <shortName evidence="10">TMP pyrophosphorylase</shortName>
        <shortName evidence="10">TMP-PPase</shortName>
    </alternativeName>
</protein>
<dbReference type="AlphaFoldDB" id="A0A2M9BU54"/>
<gene>
    <name evidence="10" type="primary">thiE</name>
    <name evidence="14" type="ORF">CLV54_2405</name>
</gene>
<feature type="domain" description="Thiamine phosphate synthase/TenI" evidence="13">
    <location>
        <begin position="12"/>
        <end position="200"/>
    </location>
</feature>
<evidence type="ECO:0000256" key="4">
    <source>
        <dbReference type="ARBA" id="ARBA00022723"/>
    </source>
</evidence>
<evidence type="ECO:0000256" key="8">
    <source>
        <dbReference type="ARBA" id="ARBA00047851"/>
    </source>
</evidence>
<evidence type="ECO:0000256" key="10">
    <source>
        <dbReference type="HAMAP-Rule" id="MF_00097"/>
    </source>
</evidence>
<keyword evidence="4 10" id="KW-0479">Metal-binding</keyword>
<evidence type="ECO:0000256" key="6">
    <source>
        <dbReference type="ARBA" id="ARBA00022977"/>
    </source>
</evidence>
<comment type="similarity">
    <text evidence="10 11">Belongs to the thiamine-phosphate synthase family.</text>
</comment>
<dbReference type="OrthoDB" id="3243336at2"/>
<dbReference type="HAMAP" id="MF_00097">
    <property type="entry name" value="TMP_synthase"/>
    <property type="match status" value="1"/>
</dbReference>
<feature type="binding site" evidence="10">
    <location>
        <position position="117"/>
    </location>
    <ligand>
        <name>4-amino-2-methyl-5-(diphosphooxymethyl)pyrimidine</name>
        <dbReference type="ChEBI" id="CHEBI:57841"/>
    </ligand>
</feature>
<dbReference type="Pfam" id="PF02581">
    <property type="entry name" value="TMP-TENI"/>
    <property type="match status" value="1"/>
</dbReference>
<dbReference type="InterPro" id="IPR034291">
    <property type="entry name" value="TMP_synthase"/>
</dbReference>
<sequence>MSSITAAADLSVYLVTDAAASAPRAVLDVIALAVSGGVSAVQIREKTASASELYALVVEASRVIDGRAALLVDDRLDIVLAARQAGARVDGVHLGQSDLPVAAARALLGEHAIVGLTANTPEHLAAVAALPAGTVDYLGLGVIRPTATKPDHPEPLGIDGFARLAATTALPCVAIGGVALGDAAALRAAGAAGLAIVSAIASTADPSEAARAFRAAWAAR</sequence>